<keyword evidence="1" id="KW-0472">Membrane</keyword>
<feature type="transmembrane region" description="Helical" evidence="1">
    <location>
        <begin position="44"/>
        <end position="60"/>
    </location>
</feature>
<proteinExistence type="predicted"/>
<dbReference type="AlphaFoldDB" id="A0A4Q2R613"/>
<comment type="caution">
    <text evidence="2">The sequence shown here is derived from an EMBL/GenBank/DDBJ whole genome shotgun (WGS) entry which is preliminary data.</text>
</comment>
<accession>A0A4Q2R613</accession>
<dbReference type="RefSeq" id="WP_129221809.1">
    <property type="nucleotide sequence ID" value="NZ_QYBC01000028.1"/>
</dbReference>
<keyword evidence="1" id="KW-0812">Transmembrane</keyword>
<protein>
    <submittedName>
        <fullName evidence="2">Uncharacterized protein</fullName>
    </submittedName>
</protein>
<name>A0A4Q2R613_9HYPH</name>
<dbReference type="EMBL" id="QYBC01000028">
    <property type="protein sequence ID" value="RYB01792.1"/>
    <property type="molecule type" value="Genomic_DNA"/>
</dbReference>
<organism evidence="2 3">
    <name type="scientific">Lichenibacterium ramalinae</name>
    <dbReference type="NCBI Taxonomy" id="2316527"/>
    <lineage>
        <taxon>Bacteria</taxon>
        <taxon>Pseudomonadati</taxon>
        <taxon>Pseudomonadota</taxon>
        <taxon>Alphaproteobacteria</taxon>
        <taxon>Hyphomicrobiales</taxon>
        <taxon>Lichenihabitantaceae</taxon>
        <taxon>Lichenibacterium</taxon>
    </lineage>
</organism>
<dbReference type="Proteomes" id="UP000289411">
    <property type="component" value="Unassembled WGS sequence"/>
</dbReference>
<evidence type="ECO:0000256" key="1">
    <source>
        <dbReference type="SAM" id="Phobius"/>
    </source>
</evidence>
<reference evidence="2 3" key="2">
    <citation type="submission" date="2019-02" db="EMBL/GenBank/DDBJ databases">
        <title>'Lichenibacterium ramalinii' gen. nov. sp. nov., 'Lichenibacterium minor' gen. nov. sp. nov.</title>
        <authorList>
            <person name="Pankratov T."/>
        </authorList>
    </citation>
    <scope>NUCLEOTIDE SEQUENCE [LARGE SCALE GENOMIC DNA]</scope>
    <source>
        <strain evidence="2 3">RmlP001</strain>
    </source>
</reference>
<keyword evidence="1" id="KW-1133">Transmembrane helix</keyword>
<evidence type="ECO:0000313" key="2">
    <source>
        <dbReference type="EMBL" id="RYB01792.1"/>
    </source>
</evidence>
<keyword evidence="3" id="KW-1185">Reference proteome</keyword>
<evidence type="ECO:0000313" key="3">
    <source>
        <dbReference type="Proteomes" id="UP000289411"/>
    </source>
</evidence>
<sequence length="70" mass="7950">MLRALGPVFVASVALWAAIAWCFIAVRTLTGHDHIHLDTYDFGIFLLAIDGAFVAAILWHDDNERRRQDR</sequence>
<reference evidence="2 3" key="1">
    <citation type="submission" date="2018-09" db="EMBL/GenBank/DDBJ databases">
        <authorList>
            <person name="Grouzdev D.S."/>
            <person name="Krutkina M.S."/>
        </authorList>
    </citation>
    <scope>NUCLEOTIDE SEQUENCE [LARGE SCALE GENOMIC DNA]</scope>
    <source>
        <strain evidence="2 3">RmlP001</strain>
    </source>
</reference>
<gene>
    <name evidence="2" type="ORF">D3272_24160</name>
</gene>